<dbReference type="CDD" id="cd00082">
    <property type="entry name" value="HisKA"/>
    <property type="match status" value="1"/>
</dbReference>
<dbReference type="Gene3D" id="1.10.287.130">
    <property type="match status" value="1"/>
</dbReference>
<dbReference type="PANTHER" id="PTHR43065:SF46">
    <property type="entry name" value="C4-DICARBOXYLATE TRANSPORT SENSOR PROTEIN DCTB"/>
    <property type="match status" value="1"/>
</dbReference>
<comment type="catalytic activity">
    <reaction evidence="1">
        <text>ATP + protein L-histidine = ADP + protein N-phospho-L-histidine.</text>
        <dbReference type="EC" id="2.7.13.3"/>
    </reaction>
</comment>
<dbReference type="InterPro" id="IPR005467">
    <property type="entry name" value="His_kinase_dom"/>
</dbReference>
<sequence length="428" mass="48181">MELTLHFLFNLSLLIVLLFFSLIWTENTKKVQSAGIFYCFSSLLICYGFSYPLTDHILLNLRNIPFVIGSLYIGISPYLGLVAIIIRAFFGIDLGFWITVSFYAIFSLMFWKLHPWFLEKSRKQRILIAIGFMYIVGIYQILPLNFALEGYPILDVNLAFLLIQPLGVGMIAYFLEEFDKFIIYRQQLITIERQEVVEKMGAAISHEIRNPLTAASGFVQLLHSDSLSPESRLQYLAIVRSELKSAERVIQDYLTIPKMKADGEDTIYINDALNNVIQMLIPSAQKNSIEIIANFSNESIVIGDSQKFHQCLVNIMKNGIESMPYGGTLTVETDATATNVIITIQDTGTGMTEEQLDRLGEPYYSTKGDQGTGLGTMVVFSVIRSMNGNIHVDSSLGEGTTFELVFRSSLAEDCLSINEIKKSNMVHN</sequence>
<dbReference type="GO" id="GO:0016301">
    <property type="term" value="F:kinase activity"/>
    <property type="evidence" value="ECO:0007669"/>
    <property type="project" value="UniProtKB-KW"/>
</dbReference>
<dbReference type="SUPFAM" id="SSF55874">
    <property type="entry name" value="ATPase domain of HSP90 chaperone/DNA topoisomerase II/histidine kinase"/>
    <property type="match status" value="1"/>
</dbReference>
<feature type="domain" description="Histidine kinase" evidence="10">
    <location>
        <begin position="203"/>
        <end position="410"/>
    </location>
</feature>
<evidence type="ECO:0000256" key="2">
    <source>
        <dbReference type="ARBA" id="ARBA00012438"/>
    </source>
</evidence>
<feature type="transmembrane region" description="Helical" evidence="9">
    <location>
        <begin position="31"/>
        <end position="54"/>
    </location>
</feature>
<feature type="transmembrane region" description="Helical" evidence="9">
    <location>
        <begin position="158"/>
        <end position="175"/>
    </location>
</feature>
<evidence type="ECO:0000256" key="4">
    <source>
        <dbReference type="ARBA" id="ARBA00022679"/>
    </source>
</evidence>
<evidence type="ECO:0000256" key="6">
    <source>
        <dbReference type="ARBA" id="ARBA00022777"/>
    </source>
</evidence>
<dbReference type="SUPFAM" id="SSF47384">
    <property type="entry name" value="Homodimeric domain of signal transducing histidine kinase"/>
    <property type="match status" value="1"/>
</dbReference>
<evidence type="ECO:0000256" key="7">
    <source>
        <dbReference type="ARBA" id="ARBA00022840"/>
    </source>
</evidence>
<evidence type="ECO:0000256" key="9">
    <source>
        <dbReference type="SAM" id="Phobius"/>
    </source>
</evidence>
<dbReference type="InterPro" id="IPR036890">
    <property type="entry name" value="HATPase_C_sf"/>
</dbReference>
<keyword evidence="9" id="KW-1133">Transmembrane helix</keyword>
<keyword evidence="9" id="KW-0472">Membrane</keyword>
<dbReference type="InterPro" id="IPR003594">
    <property type="entry name" value="HATPase_dom"/>
</dbReference>
<keyword evidence="12" id="KW-1185">Reference proteome</keyword>
<dbReference type="InterPro" id="IPR004358">
    <property type="entry name" value="Sig_transdc_His_kin-like_C"/>
</dbReference>
<keyword evidence="5" id="KW-0547">Nucleotide-binding</keyword>
<evidence type="ECO:0000256" key="3">
    <source>
        <dbReference type="ARBA" id="ARBA00022553"/>
    </source>
</evidence>
<dbReference type="RefSeq" id="WP_151111517.1">
    <property type="nucleotide sequence ID" value="NZ_JACSQO010000003.1"/>
</dbReference>
<dbReference type="Pfam" id="PF02518">
    <property type="entry name" value="HATPase_c"/>
    <property type="match status" value="1"/>
</dbReference>
<keyword evidence="4" id="KW-0808">Transferase</keyword>
<keyword evidence="6 11" id="KW-0418">Kinase</keyword>
<name>A0ABR8R8P0_9BACI</name>
<keyword evidence="3" id="KW-0597">Phosphoprotein</keyword>
<dbReference type="PANTHER" id="PTHR43065">
    <property type="entry name" value="SENSOR HISTIDINE KINASE"/>
    <property type="match status" value="1"/>
</dbReference>
<evidence type="ECO:0000313" key="12">
    <source>
        <dbReference type="Proteomes" id="UP000640786"/>
    </source>
</evidence>
<dbReference type="PRINTS" id="PR00344">
    <property type="entry name" value="BCTRLSENSOR"/>
</dbReference>
<dbReference type="SMART" id="SM00388">
    <property type="entry name" value="HisKA"/>
    <property type="match status" value="1"/>
</dbReference>
<feature type="transmembrane region" description="Helical" evidence="9">
    <location>
        <begin position="96"/>
        <end position="114"/>
    </location>
</feature>
<feature type="transmembrane region" description="Helical" evidence="9">
    <location>
        <begin position="7"/>
        <end position="25"/>
    </location>
</feature>
<reference evidence="11 12" key="1">
    <citation type="submission" date="2020-08" db="EMBL/GenBank/DDBJ databases">
        <title>A Genomic Blueprint of the Chicken Gut Microbiome.</title>
        <authorList>
            <person name="Gilroy R."/>
            <person name="Ravi A."/>
            <person name="Getino M."/>
            <person name="Pursley I."/>
            <person name="Horton D.L."/>
            <person name="Alikhan N.-F."/>
            <person name="Baker D."/>
            <person name="Gharbi K."/>
            <person name="Hall N."/>
            <person name="Watson M."/>
            <person name="Adriaenssens E.M."/>
            <person name="Foster-Nyarko E."/>
            <person name="Jarju S."/>
            <person name="Secka A."/>
            <person name="Antonio M."/>
            <person name="Oren A."/>
            <person name="Chaudhuri R."/>
            <person name="La Ragione R.M."/>
            <person name="Hildebrand F."/>
            <person name="Pallen M.J."/>
        </authorList>
    </citation>
    <scope>NUCLEOTIDE SEQUENCE [LARGE SCALE GENOMIC DNA]</scope>
    <source>
        <strain evidence="11 12">Sa2BUA9</strain>
    </source>
</reference>
<dbReference type="Proteomes" id="UP000640786">
    <property type="component" value="Unassembled WGS sequence"/>
</dbReference>
<feature type="transmembrane region" description="Helical" evidence="9">
    <location>
        <begin position="126"/>
        <end position="146"/>
    </location>
</feature>
<dbReference type="EC" id="2.7.13.3" evidence="2"/>
<evidence type="ECO:0000256" key="1">
    <source>
        <dbReference type="ARBA" id="ARBA00000085"/>
    </source>
</evidence>
<feature type="transmembrane region" description="Helical" evidence="9">
    <location>
        <begin position="66"/>
        <end position="90"/>
    </location>
</feature>
<gene>
    <name evidence="11" type="ORF">H9650_08570</name>
</gene>
<keyword evidence="8" id="KW-0902">Two-component regulatory system</keyword>
<evidence type="ECO:0000259" key="10">
    <source>
        <dbReference type="PROSITE" id="PS50109"/>
    </source>
</evidence>
<evidence type="ECO:0000256" key="8">
    <source>
        <dbReference type="ARBA" id="ARBA00023012"/>
    </source>
</evidence>
<dbReference type="InterPro" id="IPR036097">
    <property type="entry name" value="HisK_dim/P_sf"/>
</dbReference>
<protein>
    <recommendedName>
        <fullName evidence="2">histidine kinase</fullName>
        <ecNumber evidence="2">2.7.13.3</ecNumber>
    </recommendedName>
</protein>
<proteinExistence type="predicted"/>
<dbReference type="InterPro" id="IPR003661">
    <property type="entry name" value="HisK_dim/P_dom"/>
</dbReference>
<organism evidence="11 12">
    <name type="scientific">Psychrobacillus faecigallinarum</name>
    <dbReference type="NCBI Taxonomy" id="2762235"/>
    <lineage>
        <taxon>Bacteria</taxon>
        <taxon>Bacillati</taxon>
        <taxon>Bacillota</taxon>
        <taxon>Bacilli</taxon>
        <taxon>Bacillales</taxon>
        <taxon>Bacillaceae</taxon>
        <taxon>Psychrobacillus</taxon>
    </lineage>
</organism>
<comment type="caution">
    <text evidence="11">The sequence shown here is derived from an EMBL/GenBank/DDBJ whole genome shotgun (WGS) entry which is preliminary data.</text>
</comment>
<dbReference type="EMBL" id="JACSQO010000003">
    <property type="protein sequence ID" value="MBD7944171.1"/>
    <property type="molecule type" value="Genomic_DNA"/>
</dbReference>
<evidence type="ECO:0000256" key="5">
    <source>
        <dbReference type="ARBA" id="ARBA00022741"/>
    </source>
</evidence>
<dbReference type="Pfam" id="PF00512">
    <property type="entry name" value="HisKA"/>
    <property type="match status" value="1"/>
</dbReference>
<keyword evidence="7" id="KW-0067">ATP-binding</keyword>
<accession>A0ABR8R8P0</accession>
<keyword evidence="9" id="KW-0812">Transmembrane</keyword>
<dbReference type="Gene3D" id="3.30.565.10">
    <property type="entry name" value="Histidine kinase-like ATPase, C-terminal domain"/>
    <property type="match status" value="1"/>
</dbReference>
<dbReference type="SMART" id="SM00387">
    <property type="entry name" value="HATPase_c"/>
    <property type="match status" value="1"/>
</dbReference>
<evidence type="ECO:0000313" key="11">
    <source>
        <dbReference type="EMBL" id="MBD7944171.1"/>
    </source>
</evidence>
<dbReference type="PROSITE" id="PS50109">
    <property type="entry name" value="HIS_KIN"/>
    <property type="match status" value="1"/>
</dbReference>